<feature type="region of interest" description="Disordered" evidence="1">
    <location>
        <begin position="1"/>
        <end position="21"/>
    </location>
</feature>
<evidence type="ECO:0000313" key="3">
    <source>
        <dbReference type="EMBL" id="QNE04489.1"/>
    </source>
</evidence>
<evidence type="ECO:0000259" key="2">
    <source>
        <dbReference type="SMART" id="SM00460"/>
    </source>
</evidence>
<sequence>MNDTGVTETGTNDAGAKDGRETVTYRVEHSTNLSYATPVAQARFNVRLKPYAWPGQDISDQQLVLNPQPASAVDEDGPYLVNTTRIQFEQPLTELSVTSSFTMTITPPPPPTTTMSILDVREMAAASRDLSIRSPAPYLFASRIAGLDQAIADWAAPMLSPERSIVEAAHELTHAVHEKIAYESGSSTSRTPPHEAFAAGRGVCQDQSHVMISALRAHSIPAAYMSGYLNTRPPPGQQKLVGADAMHAWVAVWCGEDGWVTFDPTNDRLTDSDHVTVGMGRDFGDVSPIDGVFVGSTVQNLSYAVDVRRVD</sequence>
<reference evidence="3 4" key="1">
    <citation type="submission" date="2020-08" db="EMBL/GenBank/DDBJ databases">
        <authorList>
            <person name="Liu G."/>
            <person name="Sun C."/>
        </authorList>
    </citation>
    <scope>NUCLEOTIDE SEQUENCE [LARGE SCALE GENOMIC DNA]</scope>
    <source>
        <strain evidence="3 4">OT19</strain>
    </source>
</reference>
<protein>
    <submittedName>
        <fullName evidence="3">Transglutaminase family protein</fullName>
    </submittedName>
</protein>
<evidence type="ECO:0000256" key="1">
    <source>
        <dbReference type="SAM" id="MobiDB-lite"/>
    </source>
</evidence>
<dbReference type="Gene3D" id="3.10.620.30">
    <property type="match status" value="1"/>
</dbReference>
<name>A0A7G6VRX4_9SPHN</name>
<dbReference type="InterPro" id="IPR002931">
    <property type="entry name" value="Transglutaminase-like"/>
</dbReference>
<dbReference type="RefSeq" id="WP_185883760.1">
    <property type="nucleotide sequence ID" value="NZ_CP060052.1"/>
</dbReference>
<dbReference type="PANTHER" id="PTHR33490:SF7">
    <property type="entry name" value="BLR2979 PROTEIN"/>
    <property type="match status" value="1"/>
</dbReference>
<dbReference type="AlphaFoldDB" id="A0A7G6VRX4"/>
<feature type="compositionally biased region" description="Polar residues" evidence="1">
    <location>
        <begin position="1"/>
        <end position="12"/>
    </location>
</feature>
<dbReference type="EMBL" id="CP060052">
    <property type="protein sequence ID" value="QNE04489.1"/>
    <property type="molecule type" value="Genomic_DNA"/>
</dbReference>
<gene>
    <name evidence="3" type="ORF">H4O24_10965</name>
</gene>
<evidence type="ECO:0000313" key="4">
    <source>
        <dbReference type="Proteomes" id="UP000515297"/>
    </source>
</evidence>
<dbReference type="Pfam" id="PF01841">
    <property type="entry name" value="Transglut_core"/>
    <property type="match status" value="1"/>
</dbReference>
<dbReference type="SMART" id="SM00460">
    <property type="entry name" value="TGc"/>
    <property type="match status" value="1"/>
</dbReference>
<dbReference type="InterPro" id="IPR013589">
    <property type="entry name" value="Bac_transglu_N"/>
</dbReference>
<dbReference type="PANTHER" id="PTHR33490">
    <property type="entry name" value="BLR5614 PROTEIN-RELATED"/>
    <property type="match status" value="1"/>
</dbReference>
<organism evidence="3 4">
    <name type="scientific">Croceicoccus marinus</name>
    <dbReference type="NCBI Taxonomy" id="450378"/>
    <lineage>
        <taxon>Bacteria</taxon>
        <taxon>Pseudomonadati</taxon>
        <taxon>Pseudomonadota</taxon>
        <taxon>Alphaproteobacteria</taxon>
        <taxon>Sphingomonadales</taxon>
        <taxon>Erythrobacteraceae</taxon>
        <taxon>Croceicoccus</taxon>
    </lineage>
</organism>
<feature type="domain" description="Transglutaminase-like" evidence="2">
    <location>
        <begin position="196"/>
        <end position="266"/>
    </location>
</feature>
<dbReference type="SUPFAM" id="SSF54001">
    <property type="entry name" value="Cysteine proteinases"/>
    <property type="match status" value="1"/>
</dbReference>
<accession>A0A7G6VRX4</accession>
<proteinExistence type="predicted"/>
<dbReference type="Pfam" id="PF08379">
    <property type="entry name" value="Bact_transglu_N"/>
    <property type="match status" value="1"/>
</dbReference>
<dbReference type="Proteomes" id="UP000515297">
    <property type="component" value="Chromosome"/>
</dbReference>
<dbReference type="InterPro" id="IPR038765">
    <property type="entry name" value="Papain-like_cys_pep_sf"/>
</dbReference>